<gene>
    <name evidence="2" type="ORF">N0V83_010547</name>
</gene>
<dbReference type="InterPro" id="IPR001303">
    <property type="entry name" value="Aldolase_II/adducin_N"/>
</dbReference>
<keyword evidence="3" id="KW-1185">Reference proteome</keyword>
<feature type="domain" description="Class II aldolase/adducin N-terminal" evidence="1">
    <location>
        <begin position="74"/>
        <end position="255"/>
    </location>
</feature>
<dbReference type="GO" id="GO:0051015">
    <property type="term" value="F:actin filament binding"/>
    <property type="evidence" value="ECO:0007669"/>
    <property type="project" value="TreeGrafter"/>
</dbReference>
<dbReference type="FunFam" id="3.40.225.10:FF:000009">
    <property type="entry name" value="Class II aldolase/adducin N-terminal"/>
    <property type="match status" value="1"/>
</dbReference>
<dbReference type="SUPFAM" id="SSF53639">
    <property type="entry name" value="AraD/HMP-PK domain-like"/>
    <property type="match status" value="1"/>
</dbReference>
<reference evidence="2" key="1">
    <citation type="submission" date="2022-10" db="EMBL/GenBank/DDBJ databases">
        <title>Tapping the CABI collections for fungal endophytes: first genome assemblies for Collariella, Neodidymelliopsis, Ascochyta clinopodiicola, Didymella pomorum, Didymosphaeria variabile, Neocosmospora piperis and Neocucurbitaria cava.</title>
        <authorList>
            <person name="Hill R."/>
        </authorList>
    </citation>
    <scope>NUCLEOTIDE SEQUENCE</scope>
    <source>
        <strain evidence="2">IMI 356814</strain>
    </source>
</reference>
<protein>
    <recommendedName>
        <fullName evidence="1">Class II aldolase/adducin N-terminal domain-containing protein</fullName>
    </recommendedName>
</protein>
<dbReference type="PANTHER" id="PTHR10672:SF25">
    <property type="entry name" value="MEIOTICALLY UP-REGULATED GENE 14 PROTEIN"/>
    <property type="match status" value="1"/>
</dbReference>
<comment type="caution">
    <text evidence="2">The sequence shown here is derived from an EMBL/GenBank/DDBJ whole genome shotgun (WGS) entry which is preliminary data.</text>
</comment>
<proteinExistence type="predicted"/>
<dbReference type="InterPro" id="IPR036409">
    <property type="entry name" value="Aldolase_II/adducin_N_sf"/>
</dbReference>
<dbReference type="OrthoDB" id="3238794at2759"/>
<dbReference type="Pfam" id="PF00596">
    <property type="entry name" value="Aldolase_II"/>
    <property type="match status" value="1"/>
</dbReference>
<name>A0A9W8Y0V1_9PLEO</name>
<dbReference type="Proteomes" id="UP001140560">
    <property type="component" value="Unassembled WGS sequence"/>
</dbReference>
<dbReference type="InterPro" id="IPR051017">
    <property type="entry name" value="Aldolase-II_Adducin_sf"/>
</dbReference>
<dbReference type="SMART" id="SM01007">
    <property type="entry name" value="Aldolase_II"/>
    <property type="match status" value="1"/>
</dbReference>
<dbReference type="EMBL" id="JAPEUY010000021">
    <property type="protein sequence ID" value="KAJ4362454.1"/>
    <property type="molecule type" value="Genomic_DNA"/>
</dbReference>
<evidence type="ECO:0000259" key="1">
    <source>
        <dbReference type="SMART" id="SM01007"/>
    </source>
</evidence>
<evidence type="ECO:0000313" key="3">
    <source>
        <dbReference type="Proteomes" id="UP001140560"/>
    </source>
</evidence>
<evidence type="ECO:0000313" key="2">
    <source>
        <dbReference type="EMBL" id="KAJ4362454.1"/>
    </source>
</evidence>
<dbReference type="NCBIfam" id="NF004855">
    <property type="entry name" value="PRK06208.1"/>
    <property type="match status" value="1"/>
</dbReference>
<dbReference type="Gene3D" id="3.40.225.10">
    <property type="entry name" value="Class II aldolase/adducin N-terminal domain"/>
    <property type="match status" value="1"/>
</dbReference>
<dbReference type="PANTHER" id="PTHR10672">
    <property type="entry name" value="ADDUCIN"/>
    <property type="match status" value="1"/>
</dbReference>
<dbReference type="AlphaFoldDB" id="A0A9W8Y0V1"/>
<organism evidence="2 3">
    <name type="scientific">Neocucurbitaria cava</name>
    <dbReference type="NCBI Taxonomy" id="798079"/>
    <lineage>
        <taxon>Eukaryota</taxon>
        <taxon>Fungi</taxon>
        <taxon>Dikarya</taxon>
        <taxon>Ascomycota</taxon>
        <taxon>Pezizomycotina</taxon>
        <taxon>Dothideomycetes</taxon>
        <taxon>Pleosporomycetidae</taxon>
        <taxon>Pleosporales</taxon>
        <taxon>Pleosporineae</taxon>
        <taxon>Cucurbitariaceae</taxon>
        <taxon>Neocucurbitaria</taxon>
    </lineage>
</organism>
<sequence>MSSTTTTTVVQLPQESLKSAVNPAAATPRARYEDTFMDGLSTIDGTGATIGRSAPIQGIPKFSDPYKKRKWALERLAGAFRVIARKGYLEGTAGHISVRDPVDPTTFWINPLAVHFALMKVSDLVQVNVKGDIVGGNHACVNNAGFNIHSALHETRPDVNAACHFHSIHGKAWSCFARPLEMLNQDACTFYNDHAVHDTFGGIAFEADEGYRIAHALGGNRCAILTNHGLLTTGQTVDEAAFLYTVMENSCRVQLLAEAAAANGLKKHICPHEEAEYTYRLTTPEAMWLEFQPDYQYELHVSDGAFLL</sequence>
<dbReference type="GO" id="GO:0005856">
    <property type="term" value="C:cytoskeleton"/>
    <property type="evidence" value="ECO:0007669"/>
    <property type="project" value="TreeGrafter"/>
</dbReference>
<accession>A0A9W8Y0V1</accession>